<evidence type="ECO:0000256" key="1">
    <source>
        <dbReference type="SAM" id="SignalP"/>
    </source>
</evidence>
<sequence length="271" mass="30349">MELPQMKMTRILIPSLAPLALAVSGVASAGPSGYAPPPPPPDKQEFIVRVGASYVTPNSDRMTFVDSSLVFFDAFRATMDPEDEWGWNISGAWKATDHFSFELMYIDGDEHVGGNTHGFIELSGFDVDRIRNLAKFEPEMSTAMANWYPLDPSCMFQPYVGFGINYTDFGSESFRGIVREDLQDFGLRGRMSMGNSWGYTWQIGADFNFGHDSAWLVNVAALYLDSETDVRFDIIEDSTSPNPGRVVESYSGDYLYNPWVFNLSVGYKFAF</sequence>
<dbReference type="EMBL" id="JBHSVR010000001">
    <property type="protein sequence ID" value="MFC6635234.1"/>
    <property type="molecule type" value="Genomic_DNA"/>
</dbReference>
<dbReference type="PANTHER" id="PTHR36920:SF1">
    <property type="entry name" value="OUTER MEMBRANE PROTEIN W"/>
    <property type="match status" value="1"/>
</dbReference>
<comment type="caution">
    <text evidence="2">The sequence shown here is derived from an EMBL/GenBank/DDBJ whole genome shotgun (WGS) entry which is preliminary data.</text>
</comment>
<gene>
    <name evidence="2" type="ORF">ACFQBM_18275</name>
</gene>
<keyword evidence="1" id="KW-0732">Signal</keyword>
<feature type="chain" id="PRO_5047029464" evidence="1">
    <location>
        <begin position="30"/>
        <end position="271"/>
    </location>
</feature>
<protein>
    <submittedName>
        <fullName evidence="2">OmpW family protein</fullName>
    </submittedName>
</protein>
<dbReference type="SUPFAM" id="SSF56925">
    <property type="entry name" value="OMPA-like"/>
    <property type="match status" value="1"/>
</dbReference>
<organism evidence="2 3">
    <name type="scientific">Microbulbifer taiwanensis</name>
    <dbReference type="NCBI Taxonomy" id="986746"/>
    <lineage>
        <taxon>Bacteria</taxon>
        <taxon>Pseudomonadati</taxon>
        <taxon>Pseudomonadota</taxon>
        <taxon>Gammaproteobacteria</taxon>
        <taxon>Cellvibrionales</taxon>
        <taxon>Microbulbiferaceae</taxon>
        <taxon>Microbulbifer</taxon>
    </lineage>
</organism>
<name>A0ABW1YR73_9GAMM</name>
<accession>A0ABW1YR73</accession>
<dbReference type="RefSeq" id="WP_377516660.1">
    <property type="nucleotide sequence ID" value="NZ_JBHSVR010000001.1"/>
</dbReference>
<dbReference type="Gene3D" id="2.40.160.20">
    <property type="match status" value="1"/>
</dbReference>
<dbReference type="PANTHER" id="PTHR36920">
    <property type="match status" value="1"/>
</dbReference>
<feature type="signal peptide" evidence="1">
    <location>
        <begin position="1"/>
        <end position="29"/>
    </location>
</feature>
<dbReference type="InterPro" id="IPR005618">
    <property type="entry name" value="OMPW"/>
</dbReference>
<dbReference type="Proteomes" id="UP001596425">
    <property type="component" value="Unassembled WGS sequence"/>
</dbReference>
<evidence type="ECO:0000313" key="2">
    <source>
        <dbReference type="EMBL" id="MFC6635234.1"/>
    </source>
</evidence>
<evidence type="ECO:0000313" key="3">
    <source>
        <dbReference type="Proteomes" id="UP001596425"/>
    </source>
</evidence>
<dbReference type="Pfam" id="PF03922">
    <property type="entry name" value="OmpW"/>
    <property type="match status" value="1"/>
</dbReference>
<reference evidence="3" key="1">
    <citation type="journal article" date="2019" name="Int. J. Syst. Evol. Microbiol.">
        <title>The Global Catalogue of Microorganisms (GCM) 10K type strain sequencing project: providing services to taxonomists for standard genome sequencing and annotation.</title>
        <authorList>
            <consortium name="The Broad Institute Genomics Platform"/>
            <consortium name="The Broad Institute Genome Sequencing Center for Infectious Disease"/>
            <person name="Wu L."/>
            <person name="Ma J."/>
        </authorList>
    </citation>
    <scope>NUCLEOTIDE SEQUENCE [LARGE SCALE GENOMIC DNA]</scope>
    <source>
        <strain evidence="3">CGMCC 1.13718</strain>
    </source>
</reference>
<keyword evidence="3" id="KW-1185">Reference proteome</keyword>
<proteinExistence type="predicted"/>
<dbReference type="InterPro" id="IPR011250">
    <property type="entry name" value="OMP/PagP_B-barrel"/>
</dbReference>